<dbReference type="GO" id="GO:0005524">
    <property type="term" value="F:ATP binding"/>
    <property type="evidence" value="ECO:0007669"/>
    <property type="project" value="InterPro"/>
</dbReference>
<sequence length="80" mass="8619">MTAALDGSLNGVEFRKDPNFGFEVPVAVPGVAEVLLDPRRTWADAAAYDAQAAKLVQMFADNFAQYVPFIDEDVRAASLG</sequence>
<dbReference type="AlphaFoldDB" id="A0A0A0HNW9"/>
<dbReference type="GO" id="GO:0004612">
    <property type="term" value="F:phosphoenolpyruvate carboxykinase (ATP) activity"/>
    <property type="evidence" value="ECO:0007669"/>
    <property type="project" value="InterPro"/>
</dbReference>
<protein>
    <recommendedName>
        <fullName evidence="5">Phosphoenolpyruvate carboxykinase (ATP)</fullName>
    </recommendedName>
</protein>
<evidence type="ECO:0000256" key="2">
    <source>
        <dbReference type="ARBA" id="ARBA00022793"/>
    </source>
</evidence>
<dbReference type="EMBL" id="AONH01000013">
    <property type="protein sequence ID" value="KGM87813.1"/>
    <property type="molecule type" value="Genomic_DNA"/>
</dbReference>
<accession>A0A0A0HNW9</accession>
<dbReference type="PANTHER" id="PTHR30031:SF0">
    <property type="entry name" value="PHOSPHOENOLPYRUVATE CARBOXYKINASE (ATP)"/>
    <property type="match status" value="1"/>
</dbReference>
<evidence type="ECO:0000313" key="3">
    <source>
        <dbReference type="EMBL" id="KGM87813.1"/>
    </source>
</evidence>
<dbReference type="Gene3D" id="3.90.228.20">
    <property type="match status" value="1"/>
</dbReference>
<dbReference type="PATRIC" id="fig|1288298.3.peg.2564"/>
<dbReference type="eggNOG" id="COG1866">
    <property type="taxonomic scope" value="Bacteria"/>
</dbReference>
<evidence type="ECO:0008006" key="5">
    <source>
        <dbReference type="Google" id="ProtNLM"/>
    </source>
</evidence>
<dbReference type="GO" id="GO:0006094">
    <property type="term" value="P:gluconeogenesis"/>
    <property type="evidence" value="ECO:0007669"/>
    <property type="project" value="UniProtKB-KW"/>
</dbReference>
<dbReference type="GO" id="GO:0005829">
    <property type="term" value="C:cytosol"/>
    <property type="evidence" value="ECO:0007669"/>
    <property type="project" value="TreeGrafter"/>
</dbReference>
<keyword evidence="2" id="KW-0456">Lyase</keyword>
<keyword evidence="1" id="KW-0312">Gluconeogenesis</keyword>
<organism evidence="3 4">
    <name type="scientific">Roseovarius mucosus DSM 17069</name>
    <dbReference type="NCBI Taxonomy" id="1288298"/>
    <lineage>
        <taxon>Bacteria</taxon>
        <taxon>Pseudomonadati</taxon>
        <taxon>Pseudomonadota</taxon>
        <taxon>Alphaproteobacteria</taxon>
        <taxon>Rhodobacterales</taxon>
        <taxon>Roseobacteraceae</taxon>
        <taxon>Roseovarius</taxon>
    </lineage>
</organism>
<name>A0A0A0HNW9_9RHOB</name>
<dbReference type="PANTHER" id="PTHR30031">
    <property type="entry name" value="PHOSPHOENOLPYRUVATE CARBOXYKINASE ATP"/>
    <property type="match status" value="1"/>
</dbReference>
<dbReference type="InterPro" id="IPR013035">
    <property type="entry name" value="PEP_carboxykinase_C"/>
</dbReference>
<gene>
    <name evidence="3" type="ORF">rosmuc_02551</name>
</gene>
<dbReference type="HOGENOM" id="CLU_194775_0_0_5"/>
<dbReference type="Proteomes" id="UP000030021">
    <property type="component" value="Unassembled WGS sequence"/>
</dbReference>
<reference evidence="3 4" key="1">
    <citation type="submission" date="2013-01" db="EMBL/GenBank/DDBJ databases">
        <authorList>
            <person name="Fiebig A."/>
            <person name="Goeker M."/>
            <person name="Klenk H.-P.P."/>
        </authorList>
    </citation>
    <scope>NUCLEOTIDE SEQUENCE [LARGE SCALE GENOMIC DNA]</scope>
    <source>
        <strain evidence="3 4">DSM 17069</strain>
    </source>
</reference>
<comment type="caution">
    <text evidence="3">The sequence shown here is derived from an EMBL/GenBank/DDBJ whole genome shotgun (WGS) entry which is preliminary data.</text>
</comment>
<dbReference type="SUPFAM" id="SSF53795">
    <property type="entry name" value="PEP carboxykinase-like"/>
    <property type="match status" value="1"/>
</dbReference>
<evidence type="ECO:0000313" key="4">
    <source>
        <dbReference type="Proteomes" id="UP000030021"/>
    </source>
</evidence>
<keyword evidence="2" id="KW-0210">Decarboxylase</keyword>
<proteinExistence type="predicted"/>
<evidence type="ECO:0000256" key="1">
    <source>
        <dbReference type="ARBA" id="ARBA00022432"/>
    </source>
</evidence>
<dbReference type="InterPro" id="IPR001272">
    <property type="entry name" value="PEP_carboxykinase_ATP"/>
</dbReference>